<dbReference type="AlphaFoldDB" id="A0A6V7PBE7"/>
<gene>
    <name evidence="1" type="ORF">CB5_LOCUS11356</name>
</gene>
<protein>
    <submittedName>
        <fullName evidence="1">Uncharacterized protein</fullName>
    </submittedName>
</protein>
<proteinExistence type="predicted"/>
<name>A0A6V7PBE7_ANACO</name>
<reference evidence="1" key="1">
    <citation type="submission" date="2020-07" db="EMBL/GenBank/DDBJ databases">
        <authorList>
            <person name="Lin J."/>
        </authorList>
    </citation>
    <scope>NUCLEOTIDE SEQUENCE</scope>
</reference>
<accession>A0A6V7PBE7</accession>
<dbReference type="EMBL" id="LR862147">
    <property type="protein sequence ID" value="CAD1828145.1"/>
    <property type="molecule type" value="Genomic_DNA"/>
</dbReference>
<organism evidence="1">
    <name type="scientific">Ananas comosus var. bracteatus</name>
    <name type="common">red pineapple</name>
    <dbReference type="NCBI Taxonomy" id="296719"/>
    <lineage>
        <taxon>Eukaryota</taxon>
        <taxon>Viridiplantae</taxon>
        <taxon>Streptophyta</taxon>
        <taxon>Embryophyta</taxon>
        <taxon>Tracheophyta</taxon>
        <taxon>Spermatophyta</taxon>
        <taxon>Magnoliopsida</taxon>
        <taxon>Liliopsida</taxon>
        <taxon>Poales</taxon>
        <taxon>Bromeliaceae</taxon>
        <taxon>Bromelioideae</taxon>
        <taxon>Ananas</taxon>
    </lineage>
</organism>
<sequence length="108" mass="12381">MSDDDFGVNTQSMDLMTALQLVMKKSAAHDGRKCIHILNDELLYCWLPCKRKQSKYALLSELLCFNLALRNRLRGESEESGWLLLRGPQDHGEESEGLNIVHEYVKSQ</sequence>
<evidence type="ECO:0000313" key="1">
    <source>
        <dbReference type="EMBL" id="CAD1828145.1"/>
    </source>
</evidence>